<proteinExistence type="predicted"/>
<comment type="caution">
    <text evidence="5">The sequence shown here is derived from an EMBL/GenBank/DDBJ whole genome shotgun (WGS) entry which is preliminary data.</text>
</comment>
<protein>
    <submittedName>
        <fullName evidence="5">Helix-turn-helix domain-containing protein</fullName>
    </submittedName>
</protein>
<dbReference type="PANTHER" id="PTHR43280:SF32">
    <property type="entry name" value="TRANSCRIPTIONAL REGULATORY PROTEIN"/>
    <property type="match status" value="1"/>
</dbReference>
<evidence type="ECO:0000259" key="4">
    <source>
        <dbReference type="PROSITE" id="PS01124"/>
    </source>
</evidence>
<organism evidence="5 6">
    <name type="scientific">Tropicimonas aquimaris</name>
    <dbReference type="NCBI Taxonomy" id="914152"/>
    <lineage>
        <taxon>Bacteria</taxon>
        <taxon>Pseudomonadati</taxon>
        <taxon>Pseudomonadota</taxon>
        <taxon>Alphaproteobacteria</taxon>
        <taxon>Rhodobacterales</taxon>
        <taxon>Roseobacteraceae</taxon>
        <taxon>Tropicimonas</taxon>
    </lineage>
</organism>
<name>A0ABW3IKD5_9RHOB</name>
<keyword evidence="2" id="KW-0238">DNA-binding</keyword>
<evidence type="ECO:0000313" key="6">
    <source>
        <dbReference type="Proteomes" id="UP001597108"/>
    </source>
</evidence>
<sequence>MSILPAVSTGPLRLVPVQRLAQGGRWRTEAMRSYRMPLLLWFTRGQGRITVAGLTRGYGAHNAVFVPGATMHGFDVSGKVFGTAIFFNENEGLDLPTEPCHLRVRDARHQAELTSLLEALQRETDTNLPLRDRAIAFHAGLLSVWIARQRAEYEDRPGETAARDLVRRYTRAIEEQLYTGQSVGDYAESLGVTPTHLSRVCNQTCGRPASELLADRLTFEARRLLLDTALPVKRVAEILGYGSAAYFTRTFHNRTGQTPTDFRERHTS</sequence>
<keyword evidence="6" id="KW-1185">Reference proteome</keyword>
<evidence type="ECO:0000256" key="1">
    <source>
        <dbReference type="ARBA" id="ARBA00023015"/>
    </source>
</evidence>
<accession>A0ABW3IKD5</accession>
<dbReference type="Pfam" id="PF12833">
    <property type="entry name" value="HTH_18"/>
    <property type="match status" value="1"/>
</dbReference>
<gene>
    <name evidence="5" type="ORF">ACFQ2S_02840</name>
</gene>
<keyword evidence="3" id="KW-0804">Transcription</keyword>
<dbReference type="SUPFAM" id="SSF46689">
    <property type="entry name" value="Homeodomain-like"/>
    <property type="match status" value="1"/>
</dbReference>
<dbReference type="SMART" id="SM00342">
    <property type="entry name" value="HTH_ARAC"/>
    <property type="match status" value="1"/>
</dbReference>
<dbReference type="PRINTS" id="PR00032">
    <property type="entry name" value="HTHARAC"/>
</dbReference>
<reference evidence="6" key="1">
    <citation type="journal article" date="2019" name="Int. J. Syst. Evol. Microbiol.">
        <title>The Global Catalogue of Microorganisms (GCM) 10K type strain sequencing project: providing services to taxonomists for standard genome sequencing and annotation.</title>
        <authorList>
            <consortium name="The Broad Institute Genomics Platform"/>
            <consortium name="The Broad Institute Genome Sequencing Center for Infectious Disease"/>
            <person name="Wu L."/>
            <person name="Ma J."/>
        </authorList>
    </citation>
    <scope>NUCLEOTIDE SEQUENCE [LARGE SCALE GENOMIC DNA]</scope>
    <source>
        <strain evidence="6">CCUG 60524</strain>
    </source>
</reference>
<evidence type="ECO:0000313" key="5">
    <source>
        <dbReference type="EMBL" id="MFD0978578.1"/>
    </source>
</evidence>
<evidence type="ECO:0000256" key="3">
    <source>
        <dbReference type="ARBA" id="ARBA00023163"/>
    </source>
</evidence>
<dbReference type="Proteomes" id="UP001597108">
    <property type="component" value="Unassembled WGS sequence"/>
</dbReference>
<dbReference type="InterPro" id="IPR009057">
    <property type="entry name" value="Homeodomain-like_sf"/>
</dbReference>
<keyword evidence="1" id="KW-0805">Transcription regulation</keyword>
<feature type="domain" description="HTH araC/xylS-type" evidence="4">
    <location>
        <begin position="167"/>
        <end position="265"/>
    </location>
</feature>
<dbReference type="InterPro" id="IPR020449">
    <property type="entry name" value="Tscrpt_reg_AraC-type_HTH"/>
</dbReference>
<evidence type="ECO:0000256" key="2">
    <source>
        <dbReference type="ARBA" id="ARBA00023125"/>
    </source>
</evidence>
<dbReference type="PANTHER" id="PTHR43280">
    <property type="entry name" value="ARAC-FAMILY TRANSCRIPTIONAL REGULATOR"/>
    <property type="match status" value="1"/>
</dbReference>
<dbReference type="EMBL" id="JBHTJT010000006">
    <property type="protein sequence ID" value="MFD0978578.1"/>
    <property type="molecule type" value="Genomic_DNA"/>
</dbReference>
<dbReference type="InterPro" id="IPR018060">
    <property type="entry name" value="HTH_AraC"/>
</dbReference>
<dbReference type="Gene3D" id="1.10.10.60">
    <property type="entry name" value="Homeodomain-like"/>
    <property type="match status" value="1"/>
</dbReference>
<dbReference type="PROSITE" id="PS01124">
    <property type="entry name" value="HTH_ARAC_FAMILY_2"/>
    <property type="match status" value="1"/>
</dbReference>
<dbReference type="RefSeq" id="WP_386072544.1">
    <property type="nucleotide sequence ID" value="NZ_JBHTJT010000006.1"/>
</dbReference>